<reference evidence="1 2" key="1">
    <citation type="journal article" date="2022" name="bioRxiv">
        <title>The genome of the oomycete Peronosclerospora sorghi, a cosmopolitan pathogen of maize and sorghum, is inflated with dispersed pseudogenes.</title>
        <authorList>
            <person name="Fletcher K."/>
            <person name="Martin F."/>
            <person name="Isakeit T."/>
            <person name="Cavanaugh K."/>
            <person name="Magill C."/>
            <person name="Michelmore R."/>
        </authorList>
    </citation>
    <scope>NUCLEOTIDE SEQUENCE [LARGE SCALE GENOMIC DNA]</scope>
    <source>
        <strain evidence="1">P6</strain>
    </source>
</reference>
<keyword evidence="2" id="KW-1185">Reference proteome</keyword>
<gene>
    <name evidence="1" type="ORF">PsorP6_006616</name>
</gene>
<evidence type="ECO:0000313" key="1">
    <source>
        <dbReference type="EMBL" id="KAI9913104.1"/>
    </source>
</evidence>
<dbReference type="EMBL" id="CM047583">
    <property type="protein sequence ID" value="KAI9913104.1"/>
    <property type="molecule type" value="Genomic_DNA"/>
</dbReference>
<dbReference type="Proteomes" id="UP001163321">
    <property type="component" value="Chromosome 4"/>
</dbReference>
<name>A0ACC0W2Z4_9STRA</name>
<organism evidence="1 2">
    <name type="scientific">Peronosclerospora sorghi</name>
    <dbReference type="NCBI Taxonomy" id="230839"/>
    <lineage>
        <taxon>Eukaryota</taxon>
        <taxon>Sar</taxon>
        <taxon>Stramenopiles</taxon>
        <taxon>Oomycota</taxon>
        <taxon>Peronosporomycetes</taxon>
        <taxon>Peronosporales</taxon>
        <taxon>Peronosporaceae</taxon>
        <taxon>Peronosclerospora</taxon>
    </lineage>
</organism>
<proteinExistence type="predicted"/>
<comment type="caution">
    <text evidence="1">The sequence shown here is derived from an EMBL/GenBank/DDBJ whole genome shotgun (WGS) entry which is preliminary data.</text>
</comment>
<sequence length="214" mass="23491">MTIYERDIVMANLVPLYDEDEIWKTHIKKADLAIEAVFEDLSLKHKVLSDIENYVSEECVIATNTKRDWHVLPVPNMPLLVIIRHAGTSDDTAAKAVDLGLRQGKAAIVVKDVPGFYANRCLGPYIAETLALVSDGVEPAKLDKLMTKWGLSVGPITLADEVGLDVAYHVNQTLSKALRVRMEGGDARLHEEMIGQGFLGKKSGKVFFCAASEG</sequence>
<accession>A0ACC0W2Z4</accession>
<protein>
    <submittedName>
        <fullName evidence="1">Uncharacterized protein</fullName>
    </submittedName>
</protein>
<evidence type="ECO:0000313" key="2">
    <source>
        <dbReference type="Proteomes" id="UP001163321"/>
    </source>
</evidence>